<evidence type="ECO:0000313" key="1">
    <source>
        <dbReference type="EMBL" id="KAK9130372.1"/>
    </source>
</evidence>
<protein>
    <submittedName>
        <fullName evidence="1">Uncharacterized protein</fullName>
    </submittedName>
</protein>
<reference evidence="1 2" key="1">
    <citation type="submission" date="2024-01" db="EMBL/GenBank/DDBJ databases">
        <title>Genome assemblies of Stephania.</title>
        <authorList>
            <person name="Yang L."/>
        </authorList>
    </citation>
    <scope>NUCLEOTIDE SEQUENCE [LARGE SCALE GENOMIC DNA]</scope>
    <source>
        <strain evidence="1">QJT</strain>
        <tissue evidence="1">Leaf</tissue>
    </source>
</reference>
<name>A0AAP0P441_9MAGN</name>
<sequence>MQELSMQLQPTYYICTRITYIPRRAWMIPVPGATSVASGSWLQGHQSTCNLPYKAKNMSTNLNGWLIPKTRHSKFSKSWKDLLFVMIWMNN</sequence>
<accession>A0AAP0P441</accession>
<keyword evidence="2" id="KW-1185">Reference proteome</keyword>
<evidence type="ECO:0000313" key="2">
    <source>
        <dbReference type="Proteomes" id="UP001417504"/>
    </source>
</evidence>
<gene>
    <name evidence="1" type="ORF">Sjap_010859</name>
</gene>
<dbReference type="EMBL" id="JBBNAE010000004">
    <property type="protein sequence ID" value="KAK9130372.1"/>
    <property type="molecule type" value="Genomic_DNA"/>
</dbReference>
<organism evidence="1 2">
    <name type="scientific">Stephania japonica</name>
    <dbReference type="NCBI Taxonomy" id="461633"/>
    <lineage>
        <taxon>Eukaryota</taxon>
        <taxon>Viridiplantae</taxon>
        <taxon>Streptophyta</taxon>
        <taxon>Embryophyta</taxon>
        <taxon>Tracheophyta</taxon>
        <taxon>Spermatophyta</taxon>
        <taxon>Magnoliopsida</taxon>
        <taxon>Ranunculales</taxon>
        <taxon>Menispermaceae</taxon>
        <taxon>Menispermoideae</taxon>
        <taxon>Cissampelideae</taxon>
        <taxon>Stephania</taxon>
    </lineage>
</organism>
<proteinExistence type="predicted"/>
<comment type="caution">
    <text evidence="1">The sequence shown here is derived from an EMBL/GenBank/DDBJ whole genome shotgun (WGS) entry which is preliminary data.</text>
</comment>
<dbReference type="AlphaFoldDB" id="A0AAP0P441"/>
<dbReference type="Proteomes" id="UP001417504">
    <property type="component" value="Unassembled WGS sequence"/>
</dbReference>